<evidence type="ECO:0000256" key="4">
    <source>
        <dbReference type="ARBA" id="ARBA00023270"/>
    </source>
</evidence>
<dbReference type="AlphaFoldDB" id="A0A975R8S9"/>
<name>A0A975R8S9_9GAMM</name>
<reference evidence="8" key="1">
    <citation type="submission" date="2021-04" db="EMBL/GenBank/DDBJ databases">
        <title>Draft genome sequence data of methanotrophic Methylovulum sp. strain S1L and Methylomonas sp. strain S2AM isolated from boreal lake water columns.</title>
        <authorList>
            <person name="Rissanen A.J."/>
            <person name="Mangayil R."/>
            <person name="Svenning M.M."/>
            <person name="Khanongnuch R."/>
        </authorList>
    </citation>
    <scope>NUCLEOTIDE SEQUENCE</scope>
    <source>
        <strain evidence="8">S2AM</strain>
    </source>
</reference>
<dbReference type="EC" id="4.2.3.153" evidence="2"/>
<accession>A0A975R8S9</accession>
<comment type="function">
    <text evidence="1">Catalyzes the formation of 4-(hydroxymethyl)-2-furancarboxaldehyde phosphate (4-HFC-P) from two molecules of glyceraldehyde-3-P (GA-3-P).</text>
</comment>
<gene>
    <name evidence="8" type="ORF">KEF85_08895</name>
</gene>
<organism evidence="8 9">
    <name type="scientific">Methylomonas paludis</name>
    <dbReference type="NCBI Taxonomy" id="1173101"/>
    <lineage>
        <taxon>Bacteria</taxon>
        <taxon>Pseudomonadati</taxon>
        <taxon>Pseudomonadota</taxon>
        <taxon>Gammaproteobacteria</taxon>
        <taxon>Methylococcales</taxon>
        <taxon>Methylococcaceae</taxon>
        <taxon>Methylomonas</taxon>
    </lineage>
</organism>
<dbReference type="GO" id="GO:0016829">
    <property type="term" value="F:lyase activity"/>
    <property type="evidence" value="ECO:0007669"/>
    <property type="project" value="UniProtKB-KW"/>
</dbReference>
<dbReference type="PIRSF" id="PIRSF015957">
    <property type="entry name" value="UCP015957"/>
    <property type="match status" value="1"/>
</dbReference>
<sequence>MSYMLASVNSLAEALLVEQFEVDIIDLKQPARGALGALAAATVKQIVSHLPSGTLVSATIGDLPMLPAVLAAATLEMAQTGVDYVKIGFFPDGDWPACINALSVAANQGHQLVAVLFADTRPDFGVIALLAAAGFRGVMLDTMDKQLGSLPQIVSAAELAEFVYLSKQAGLLCGLAGSLKLADISELLPLQADYLGFRGGLCHQSCRTAELDTSRIAAIKALLAEPVRSELCG</sequence>
<protein>
    <recommendedName>
        <fullName evidence="2">(5-formylfuran-3-yl)methyl phosphate synthase</fullName>
        <ecNumber evidence="2">4.2.3.153</ecNumber>
    </recommendedName>
    <alternativeName>
        <fullName evidence="5">4-(hydroxymethyl)-2-furancarboxaldehyde-phosphate synthase</fullName>
    </alternativeName>
</protein>
<evidence type="ECO:0000256" key="6">
    <source>
        <dbReference type="ARBA" id="ARBA00047628"/>
    </source>
</evidence>
<keyword evidence="3" id="KW-0456">Lyase</keyword>
<dbReference type="Proteomes" id="UP000676649">
    <property type="component" value="Chromosome"/>
</dbReference>
<proteinExistence type="predicted"/>
<evidence type="ECO:0000256" key="7">
    <source>
        <dbReference type="PIRSR" id="PIRSR015957-1"/>
    </source>
</evidence>
<evidence type="ECO:0000256" key="2">
    <source>
        <dbReference type="ARBA" id="ARBA00012553"/>
    </source>
</evidence>
<keyword evidence="4" id="KW-0704">Schiff base</keyword>
<evidence type="ECO:0000256" key="3">
    <source>
        <dbReference type="ARBA" id="ARBA00023239"/>
    </source>
</evidence>
<dbReference type="EMBL" id="CP073754">
    <property type="protein sequence ID" value="QWF69499.1"/>
    <property type="molecule type" value="Genomic_DNA"/>
</dbReference>
<dbReference type="KEGG" id="mpad:KEF85_08895"/>
<dbReference type="Pfam" id="PF04476">
    <property type="entry name" value="4HFCP_synth"/>
    <property type="match status" value="1"/>
</dbReference>
<evidence type="ECO:0000256" key="5">
    <source>
        <dbReference type="ARBA" id="ARBA00032523"/>
    </source>
</evidence>
<evidence type="ECO:0000313" key="9">
    <source>
        <dbReference type="Proteomes" id="UP000676649"/>
    </source>
</evidence>
<feature type="active site" description="Proton acceptor" evidence="7">
    <location>
        <position position="86"/>
    </location>
</feature>
<dbReference type="RefSeq" id="WP_215579569.1">
    <property type="nucleotide sequence ID" value="NZ_CP073754.1"/>
</dbReference>
<evidence type="ECO:0000313" key="8">
    <source>
        <dbReference type="EMBL" id="QWF69499.1"/>
    </source>
</evidence>
<feature type="active site" description="Schiff-base intermediate with substrate" evidence="7">
    <location>
        <position position="28"/>
    </location>
</feature>
<keyword evidence="9" id="KW-1185">Reference proteome</keyword>
<comment type="catalytic activity">
    <reaction evidence="6">
        <text>2 D-glyceraldehyde 3-phosphate = 4-(hydroxymethyl)-2-furancarboxaldehyde phosphate + phosphate + 2 H2O</text>
        <dbReference type="Rhea" id="RHEA:43536"/>
        <dbReference type="ChEBI" id="CHEBI:15377"/>
        <dbReference type="ChEBI" id="CHEBI:43474"/>
        <dbReference type="ChEBI" id="CHEBI:59776"/>
        <dbReference type="ChEBI" id="CHEBI:83407"/>
        <dbReference type="EC" id="4.2.3.153"/>
    </reaction>
</comment>
<evidence type="ECO:0000256" key="1">
    <source>
        <dbReference type="ARBA" id="ARBA00003810"/>
    </source>
</evidence>
<dbReference type="InterPro" id="IPR007565">
    <property type="entry name" value="4HFCP_synth"/>
</dbReference>